<evidence type="ECO:0000256" key="4">
    <source>
        <dbReference type="ARBA" id="ARBA00022723"/>
    </source>
</evidence>
<evidence type="ECO:0000259" key="14">
    <source>
        <dbReference type="PROSITE" id="PS51184"/>
    </source>
</evidence>
<dbReference type="SMART" id="SM00558">
    <property type="entry name" value="JmjC"/>
    <property type="match status" value="1"/>
</dbReference>
<evidence type="ECO:0000256" key="7">
    <source>
        <dbReference type="ARBA" id="ARBA00023002"/>
    </source>
</evidence>
<dbReference type="Pfam" id="PF10497">
    <property type="entry name" value="zf-4CXXC_R1"/>
    <property type="match status" value="1"/>
</dbReference>
<dbReference type="InterPro" id="IPR003347">
    <property type="entry name" value="JmjC_dom"/>
</dbReference>
<keyword evidence="5" id="KW-0863">Zinc-finger</keyword>
<dbReference type="InterPro" id="IPR018866">
    <property type="entry name" value="Znf-4CXXC_R1"/>
</dbReference>
<protein>
    <recommendedName>
        <fullName evidence="14">JmjC domain-containing protein</fullName>
    </recommendedName>
</protein>
<keyword evidence="11" id="KW-0539">Nucleus</keyword>
<feature type="region of interest" description="Disordered" evidence="13">
    <location>
        <begin position="464"/>
        <end position="502"/>
    </location>
</feature>
<feature type="compositionally biased region" description="Basic and acidic residues" evidence="13">
    <location>
        <begin position="487"/>
        <end position="502"/>
    </location>
</feature>
<dbReference type="GO" id="GO:0008270">
    <property type="term" value="F:zinc ion binding"/>
    <property type="evidence" value="ECO:0007669"/>
    <property type="project" value="UniProtKB-KW"/>
</dbReference>
<dbReference type="EMBL" id="OX465081">
    <property type="protein sequence ID" value="CAI9285187.1"/>
    <property type="molecule type" value="Genomic_DNA"/>
</dbReference>
<organism evidence="15 16">
    <name type="scientific">Lactuca saligna</name>
    <name type="common">Willowleaf lettuce</name>
    <dbReference type="NCBI Taxonomy" id="75948"/>
    <lineage>
        <taxon>Eukaryota</taxon>
        <taxon>Viridiplantae</taxon>
        <taxon>Streptophyta</taxon>
        <taxon>Embryophyta</taxon>
        <taxon>Tracheophyta</taxon>
        <taxon>Spermatophyta</taxon>
        <taxon>Magnoliopsida</taxon>
        <taxon>eudicotyledons</taxon>
        <taxon>Gunneridae</taxon>
        <taxon>Pentapetalae</taxon>
        <taxon>asterids</taxon>
        <taxon>campanulids</taxon>
        <taxon>Asterales</taxon>
        <taxon>Asteraceae</taxon>
        <taxon>Cichorioideae</taxon>
        <taxon>Cichorieae</taxon>
        <taxon>Lactucinae</taxon>
        <taxon>Lactuca</taxon>
    </lineage>
</organism>
<evidence type="ECO:0000256" key="13">
    <source>
        <dbReference type="SAM" id="MobiDB-lite"/>
    </source>
</evidence>
<feature type="region of interest" description="Disordered" evidence="13">
    <location>
        <begin position="1211"/>
        <end position="1263"/>
    </location>
</feature>
<keyword evidence="7" id="KW-0560">Oxidoreductase</keyword>
<dbReference type="GO" id="GO:0032454">
    <property type="term" value="F:histone H3K9 demethylase activity"/>
    <property type="evidence" value="ECO:0007669"/>
    <property type="project" value="InterPro"/>
</dbReference>
<feature type="compositionally biased region" description="Polar residues" evidence="13">
    <location>
        <begin position="1224"/>
        <end position="1240"/>
    </location>
</feature>
<dbReference type="Pfam" id="PF02373">
    <property type="entry name" value="JmjC"/>
    <property type="match status" value="1"/>
</dbReference>
<evidence type="ECO:0000256" key="11">
    <source>
        <dbReference type="ARBA" id="ARBA00023242"/>
    </source>
</evidence>
<dbReference type="InterPro" id="IPR045109">
    <property type="entry name" value="LSDs-like"/>
</dbReference>
<feature type="domain" description="JmjC" evidence="14">
    <location>
        <begin position="716"/>
        <end position="953"/>
    </location>
</feature>
<comment type="similarity">
    <text evidence="3">Belongs to the JARID1 histone demethylase family.</text>
</comment>
<dbReference type="GO" id="GO:0000118">
    <property type="term" value="C:histone deacetylase complex"/>
    <property type="evidence" value="ECO:0007669"/>
    <property type="project" value="TreeGrafter"/>
</dbReference>
<proteinExistence type="inferred from homology"/>
<name>A0AA35Z4F5_LACSI</name>
<dbReference type="Proteomes" id="UP001177003">
    <property type="component" value="Chromosome 5"/>
</dbReference>
<keyword evidence="4" id="KW-0479">Metal-binding</keyword>
<feature type="compositionally biased region" description="Basic and acidic residues" evidence="13">
    <location>
        <begin position="209"/>
        <end position="220"/>
    </location>
</feature>
<dbReference type="GO" id="GO:0003712">
    <property type="term" value="F:transcription coregulator activity"/>
    <property type="evidence" value="ECO:0007669"/>
    <property type="project" value="TreeGrafter"/>
</dbReference>
<dbReference type="PROSITE" id="PS51184">
    <property type="entry name" value="JMJC"/>
    <property type="match status" value="1"/>
</dbReference>
<gene>
    <name evidence="15" type="ORF">LSALG_LOCUS24671</name>
</gene>
<reference evidence="15" key="1">
    <citation type="submission" date="2023-04" db="EMBL/GenBank/DDBJ databases">
        <authorList>
            <person name="Vijverberg K."/>
            <person name="Xiong W."/>
            <person name="Schranz E."/>
        </authorList>
    </citation>
    <scope>NUCLEOTIDE SEQUENCE</scope>
</reference>
<comment type="subcellular location">
    <subcellularLocation>
        <location evidence="2">Nucleus</location>
    </subcellularLocation>
</comment>
<evidence type="ECO:0000256" key="8">
    <source>
        <dbReference type="ARBA" id="ARBA00023004"/>
    </source>
</evidence>
<evidence type="ECO:0000256" key="2">
    <source>
        <dbReference type="ARBA" id="ARBA00004123"/>
    </source>
</evidence>
<evidence type="ECO:0000256" key="10">
    <source>
        <dbReference type="ARBA" id="ARBA00023163"/>
    </source>
</evidence>
<evidence type="ECO:0000256" key="5">
    <source>
        <dbReference type="ARBA" id="ARBA00022771"/>
    </source>
</evidence>
<dbReference type="GO" id="GO:0016491">
    <property type="term" value="F:oxidoreductase activity"/>
    <property type="evidence" value="ECO:0007669"/>
    <property type="project" value="UniProtKB-KW"/>
</dbReference>
<feature type="compositionally biased region" description="Polar residues" evidence="13">
    <location>
        <begin position="1168"/>
        <end position="1179"/>
    </location>
</feature>
<dbReference type="FunFam" id="2.60.120.650:FF:000026">
    <property type="entry name" value="Transcription factor jumonji domain-containing protein"/>
    <property type="match status" value="1"/>
</dbReference>
<dbReference type="PANTHER" id="PTHR12549:SF11">
    <property type="entry name" value="LYSINE-SPECIFIC DEMETHYLASE JMJ25"/>
    <property type="match status" value="1"/>
</dbReference>
<dbReference type="SUPFAM" id="SSF51197">
    <property type="entry name" value="Clavaminate synthase-like"/>
    <property type="match status" value="1"/>
</dbReference>
<sequence>MGDANGEIDDDGRLVKKTSMMLKGFFMKVADRGREKEYGGNPSFEYTAIPDCFQTLITPPLLFLPDKIHFFSILKNQCLLMATTIKKNGNLIEANDDGDGGEEQNGGSDSETEVKEGFQKKIGRKRGREENSGNTGTAAKSQEKKIKPFVCQKQQAVSIEEERTMTTIVVLSSDDDNESTEEAAEGMVDAQTAFATPDREGNGINEVVNNKEDKNEERKPSRSTRNDGINYAEIFKYDKGRIGTPSNSSRKDGSKLKYYAKNFVTDENGNLVKVPSNMCHQCQRNDKGQVVRCQSCTIKRYCVPCMRRWYPNMTDEMFAERCPVCLDICNCKSCLRDVHPRVKEKIDFKPNDDQKVRYSIYILHVLFPFLKRLNEEQIKEKAIESKVQGSSLSNIQLKRAKCSWDERMYCDCCKTSIFDLHRSCPSCHYDLCLQCCLELRDGNLQGNKEEVIIEYQDPGPEYLHGGKPLQATKAAAAPKDRRKGHNTPKEKQSHEWKSLDDGRIPCPPESMGGCGCGILELMRIKPLDTVSKLLEKAQELLKMHKLEEDMRDMPEKWCTCFSNGGDQQLRKAASRENSSDNYLYCPRAIDIKTGDLKHFQWHWSKGEPVIVSNALETTLGLSWEPMVMWRAFRQITNLNHDKLLDVAAINCLNWCEVDINVRNFFNWYTEGQYDEVGWPKILKLKDWPPSSSFDERLPRHGVEFITSLPFKEYTHPRDGYLNLAVKLPPRSLKPDMGPKTYIAYGFSEELGRGDSVTKLHCDMSDVVNVLTHIATVTPCPEHHKKINELKLHHKAQDQRELDVDNNKDATSEQVIGLKEQEVEPGNCVDGSDSDLEEGGALWDVFRREDTPKLQEYLKKHFKEFRHAFCLPLQQVIHPIHDQTFYLTMDHKKKLKEEFGIEAWSFVQKLGDAVFIPAGCAHQVRNLKSCIKVALEFVSPENVAECIRLTEDFRLLPQNHKAKEDKLEVKKMALYAVEAAVKDLKYLVAENSQHLEDSHDYPIPHYNESCQFISNLDKVPIIEDLQTSQNTEKGATGEVGLQIDCENLQTSQKTENVARGEVGLQIDSENIQTSQNTENVATRKVGLQINCKNLQTSPNIENDFRGDVGIQIDSENVQTSQHAENCGRGKVGLQMDPETTPSCSEHEVADEESGGNTERSRNSEEGDQSVHSTPEVPNSRDTSKINGEGKVSQPSCNPNEFVAELQVQAMGVTRSRTSKERDYSLHSNPETPNTGGSTVHPPTSGDASKMKGEAKVSQSSSSPNEIVAELRAMRVTRDNEVELMRKRLELEQKREERKNKKMYHMHLNALLMKDHLSPEDEDIKRRLLAMLCG</sequence>
<evidence type="ECO:0000256" key="3">
    <source>
        <dbReference type="ARBA" id="ARBA00006801"/>
    </source>
</evidence>
<keyword evidence="10" id="KW-0804">Transcription</keyword>
<feature type="region of interest" description="Disordered" evidence="13">
    <location>
        <begin position="93"/>
        <end position="145"/>
    </location>
</feature>
<feature type="region of interest" description="Disordered" evidence="13">
    <location>
        <begin position="1118"/>
        <end position="1196"/>
    </location>
</feature>
<evidence type="ECO:0000256" key="9">
    <source>
        <dbReference type="ARBA" id="ARBA00023015"/>
    </source>
</evidence>
<dbReference type="PANTHER" id="PTHR12549">
    <property type="entry name" value="JMJC DOMAIN-CONTAINING HISTONE DEMETHYLATION PROTEIN"/>
    <property type="match status" value="1"/>
</dbReference>
<keyword evidence="9" id="KW-0805">Transcription regulation</keyword>
<dbReference type="GO" id="GO:0000785">
    <property type="term" value="C:chromatin"/>
    <property type="evidence" value="ECO:0007669"/>
    <property type="project" value="TreeGrafter"/>
</dbReference>
<accession>A0AA35Z4F5</accession>
<dbReference type="GO" id="GO:0006357">
    <property type="term" value="P:regulation of transcription by RNA polymerase II"/>
    <property type="evidence" value="ECO:0007669"/>
    <property type="project" value="TreeGrafter"/>
</dbReference>
<comment type="cofactor">
    <cofactor evidence="1">
        <name>Fe(2+)</name>
        <dbReference type="ChEBI" id="CHEBI:29033"/>
    </cofactor>
</comment>
<feature type="region of interest" description="Disordered" evidence="13">
    <location>
        <begin position="195"/>
        <end position="227"/>
    </location>
</feature>
<evidence type="ECO:0000313" key="15">
    <source>
        <dbReference type="EMBL" id="CAI9285187.1"/>
    </source>
</evidence>
<comment type="function">
    <text evidence="12">May function as histone H3 lysine demethylase and be involved in regulation of gene expression.</text>
</comment>
<dbReference type="GO" id="GO:0031490">
    <property type="term" value="F:chromatin DNA binding"/>
    <property type="evidence" value="ECO:0007669"/>
    <property type="project" value="TreeGrafter"/>
</dbReference>
<keyword evidence="8" id="KW-0408">Iron</keyword>
<evidence type="ECO:0000256" key="12">
    <source>
        <dbReference type="ARBA" id="ARBA00060112"/>
    </source>
</evidence>
<evidence type="ECO:0000256" key="6">
    <source>
        <dbReference type="ARBA" id="ARBA00022833"/>
    </source>
</evidence>
<dbReference type="Gene3D" id="2.60.120.650">
    <property type="entry name" value="Cupin"/>
    <property type="match status" value="1"/>
</dbReference>
<keyword evidence="6" id="KW-0862">Zinc</keyword>
<keyword evidence="16" id="KW-1185">Reference proteome</keyword>
<evidence type="ECO:0000256" key="1">
    <source>
        <dbReference type="ARBA" id="ARBA00001954"/>
    </source>
</evidence>
<evidence type="ECO:0000313" key="16">
    <source>
        <dbReference type="Proteomes" id="UP001177003"/>
    </source>
</evidence>